<evidence type="ECO:0000256" key="3">
    <source>
        <dbReference type="ARBA" id="ARBA00022676"/>
    </source>
</evidence>
<evidence type="ECO:0000256" key="5">
    <source>
        <dbReference type="ARBA" id="ARBA00022692"/>
    </source>
</evidence>
<sequence length="433" mass="47079">MQRPGLRAAPSDGVTEADASFWQDGPAPAATGTGDSLERPAPPAQASEWGRLAIWALVWCALAIAMAVVRGRCKAVEPLIAGEAALVQATVQECLDHAEQLSQAKTEPEPEAVPQFDFGEDSGEEPLWLRMHDVVQYPFAGMLSPCLMQAEGEVQPRRRQYLSCAVVGAAPSLKGSRAGADIDSHGAVFRAGLCKKTSLQEFREDAGSKTSFCVSFELTTGLPNGARSILPLKSWKWLSQINKVDWNNCRKTILVLHPAWLRRCDQMLDALGEVEPKPSIPVAHWRNASIFSDPSCTTLVQRGTAATKQDRLSCPAIVNLSAGFMAILAAMELCGKITLYGFDTNTSEHAKYSHFSSKHKIEKNRTKLEDHPHAFPLERHLMKLWHKKGDVSFHASMLPKKAPVQEARRPLRQPGGPAPKGGAGHAPHAAGGR</sequence>
<keyword evidence="4" id="KW-0808">Transferase</keyword>
<keyword evidence="13" id="KW-1185">Reference proteome</keyword>
<keyword evidence="5" id="KW-0812">Transmembrane</keyword>
<feature type="region of interest" description="Disordered" evidence="11">
    <location>
        <begin position="1"/>
        <end position="43"/>
    </location>
</feature>
<evidence type="ECO:0000256" key="7">
    <source>
        <dbReference type="ARBA" id="ARBA00022989"/>
    </source>
</evidence>
<keyword evidence="6" id="KW-0735">Signal-anchor</keyword>
<evidence type="ECO:0000256" key="9">
    <source>
        <dbReference type="ARBA" id="ARBA00023136"/>
    </source>
</evidence>
<comment type="subcellular location">
    <subcellularLocation>
        <location evidence="1">Golgi apparatus membrane</location>
        <topology evidence="1">Single-pass type II membrane protein</topology>
    </subcellularLocation>
</comment>
<dbReference type="PANTHER" id="PTHR11987">
    <property type="entry name" value="ALPHA-2,8-SIALYLTRANSFERASE"/>
    <property type="match status" value="1"/>
</dbReference>
<gene>
    <name evidence="12" type="ORF">PCOR1329_LOCUS21475</name>
</gene>
<keyword evidence="3" id="KW-0328">Glycosyltransferase</keyword>
<name>A0ABN9RK26_9DINO</name>
<comment type="similarity">
    <text evidence="2">Belongs to the glycosyltransferase 29 family.</text>
</comment>
<dbReference type="Proteomes" id="UP001189429">
    <property type="component" value="Unassembled WGS sequence"/>
</dbReference>
<evidence type="ECO:0000256" key="8">
    <source>
        <dbReference type="ARBA" id="ARBA00023034"/>
    </source>
</evidence>
<dbReference type="InterPro" id="IPR050943">
    <property type="entry name" value="Glycosyltr_29_Sialyltrsf"/>
</dbReference>
<evidence type="ECO:0000256" key="10">
    <source>
        <dbReference type="ARBA" id="ARBA00023180"/>
    </source>
</evidence>
<feature type="region of interest" description="Disordered" evidence="11">
    <location>
        <begin position="401"/>
        <end position="433"/>
    </location>
</feature>
<reference evidence="12" key="1">
    <citation type="submission" date="2023-10" db="EMBL/GenBank/DDBJ databases">
        <authorList>
            <person name="Chen Y."/>
            <person name="Shah S."/>
            <person name="Dougan E. K."/>
            <person name="Thang M."/>
            <person name="Chan C."/>
        </authorList>
    </citation>
    <scope>NUCLEOTIDE SEQUENCE [LARGE SCALE GENOMIC DNA]</scope>
</reference>
<dbReference type="PANTHER" id="PTHR11987:SF53">
    <property type="entry name" value="ALPHA-2,8-SIALYLTRANSFERASE 8F-LIKE"/>
    <property type="match status" value="1"/>
</dbReference>
<evidence type="ECO:0000313" key="12">
    <source>
        <dbReference type="EMBL" id="CAK0819487.1"/>
    </source>
</evidence>
<dbReference type="EMBL" id="CAUYUJ010007080">
    <property type="protein sequence ID" value="CAK0819487.1"/>
    <property type="molecule type" value="Genomic_DNA"/>
</dbReference>
<evidence type="ECO:0000256" key="4">
    <source>
        <dbReference type="ARBA" id="ARBA00022679"/>
    </source>
</evidence>
<evidence type="ECO:0000256" key="1">
    <source>
        <dbReference type="ARBA" id="ARBA00004323"/>
    </source>
</evidence>
<dbReference type="InterPro" id="IPR001675">
    <property type="entry name" value="Glyco_trans_29"/>
</dbReference>
<dbReference type="Gene3D" id="3.90.1480.20">
    <property type="entry name" value="Glycosyl transferase family 29"/>
    <property type="match status" value="1"/>
</dbReference>
<keyword evidence="8" id="KW-0333">Golgi apparatus</keyword>
<organism evidence="12 13">
    <name type="scientific">Prorocentrum cordatum</name>
    <dbReference type="NCBI Taxonomy" id="2364126"/>
    <lineage>
        <taxon>Eukaryota</taxon>
        <taxon>Sar</taxon>
        <taxon>Alveolata</taxon>
        <taxon>Dinophyceae</taxon>
        <taxon>Prorocentrales</taxon>
        <taxon>Prorocentraceae</taxon>
        <taxon>Prorocentrum</taxon>
    </lineage>
</organism>
<protein>
    <submittedName>
        <fullName evidence="12">Uncharacterized protein</fullName>
    </submittedName>
</protein>
<proteinExistence type="inferred from homology"/>
<keyword evidence="7" id="KW-1133">Transmembrane helix</keyword>
<accession>A0ABN9RK26</accession>
<keyword evidence="10" id="KW-0325">Glycoprotein</keyword>
<evidence type="ECO:0000256" key="2">
    <source>
        <dbReference type="ARBA" id="ARBA00006003"/>
    </source>
</evidence>
<dbReference type="InterPro" id="IPR038578">
    <property type="entry name" value="GT29-like_sf"/>
</dbReference>
<evidence type="ECO:0000256" key="6">
    <source>
        <dbReference type="ARBA" id="ARBA00022968"/>
    </source>
</evidence>
<evidence type="ECO:0000256" key="11">
    <source>
        <dbReference type="SAM" id="MobiDB-lite"/>
    </source>
</evidence>
<dbReference type="Pfam" id="PF00777">
    <property type="entry name" value="Glyco_transf_29"/>
    <property type="match status" value="1"/>
</dbReference>
<feature type="region of interest" description="Disordered" evidence="11">
    <location>
        <begin position="100"/>
        <end position="119"/>
    </location>
</feature>
<evidence type="ECO:0000313" key="13">
    <source>
        <dbReference type="Proteomes" id="UP001189429"/>
    </source>
</evidence>
<comment type="caution">
    <text evidence="12">The sequence shown here is derived from an EMBL/GenBank/DDBJ whole genome shotgun (WGS) entry which is preliminary data.</text>
</comment>
<keyword evidence="9" id="KW-0472">Membrane</keyword>